<accession>A0ABN2ZT81</accession>
<proteinExistence type="predicted"/>
<protein>
    <recommendedName>
        <fullName evidence="3">FlgD Ig-like domain-containing protein</fullName>
    </recommendedName>
</protein>
<organism evidence="1 2">
    <name type="scientific">Arthrobacter humicola</name>
    <dbReference type="NCBI Taxonomy" id="409291"/>
    <lineage>
        <taxon>Bacteria</taxon>
        <taxon>Bacillati</taxon>
        <taxon>Actinomycetota</taxon>
        <taxon>Actinomycetes</taxon>
        <taxon>Micrococcales</taxon>
        <taxon>Micrococcaceae</taxon>
        <taxon>Arthrobacter</taxon>
    </lineage>
</organism>
<keyword evidence="2" id="KW-1185">Reference proteome</keyword>
<name>A0ABN2ZT81_9MICC</name>
<evidence type="ECO:0000313" key="2">
    <source>
        <dbReference type="Proteomes" id="UP001500102"/>
    </source>
</evidence>
<comment type="caution">
    <text evidence="1">The sequence shown here is derived from an EMBL/GenBank/DDBJ whole genome shotgun (WGS) entry which is preliminary data.</text>
</comment>
<gene>
    <name evidence="1" type="ORF">GCM10009825_41240</name>
</gene>
<dbReference type="EMBL" id="BAAAQB010000044">
    <property type="protein sequence ID" value="GAA2147106.1"/>
    <property type="molecule type" value="Genomic_DNA"/>
</dbReference>
<sequence>MTNTGSPAGGQSALLTMGQTCTTYNGNQEINNLPAGQYVLEWSGTNNASGPTPSI</sequence>
<dbReference type="Proteomes" id="UP001500102">
    <property type="component" value="Unassembled WGS sequence"/>
</dbReference>
<dbReference type="RefSeq" id="WP_344368263.1">
    <property type="nucleotide sequence ID" value="NZ_BAAAQB010000044.1"/>
</dbReference>
<evidence type="ECO:0008006" key="3">
    <source>
        <dbReference type="Google" id="ProtNLM"/>
    </source>
</evidence>
<reference evidence="1 2" key="1">
    <citation type="journal article" date="2019" name="Int. J. Syst. Evol. Microbiol.">
        <title>The Global Catalogue of Microorganisms (GCM) 10K type strain sequencing project: providing services to taxonomists for standard genome sequencing and annotation.</title>
        <authorList>
            <consortium name="The Broad Institute Genomics Platform"/>
            <consortium name="The Broad Institute Genome Sequencing Center for Infectious Disease"/>
            <person name="Wu L."/>
            <person name="Ma J."/>
        </authorList>
    </citation>
    <scope>NUCLEOTIDE SEQUENCE [LARGE SCALE GENOMIC DNA]</scope>
    <source>
        <strain evidence="1 2">JCM 15921</strain>
    </source>
</reference>
<evidence type="ECO:0000313" key="1">
    <source>
        <dbReference type="EMBL" id="GAA2147106.1"/>
    </source>
</evidence>